<dbReference type="InterPro" id="IPR007048">
    <property type="entry name" value="IraD/Gp25-like"/>
</dbReference>
<dbReference type="OrthoDB" id="2739807at2"/>
<dbReference type="EMBL" id="WEID01000099">
    <property type="protein sequence ID" value="KAB8126899.1"/>
    <property type="molecule type" value="Genomic_DNA"/>
</dbReference>
<dbReference type="Proteomes" id="UP000480246">
    <property type="component" value="Unassembled WGS sequence"/>
</dbReference>
<evidence type="ECO:0000313" key="2">
    <source>
        <dbReference type="EMBL" id="KAB8126899.1"/>
    </source>
</evidence>
<sequence>MPYEVKKLKEVNFGATGIQEILQNVGFILRTVKYSCPMDRDFGWVPDLDAPIQRARAVNIARITQAIHNYEPRAIVEEVKIEGDFLNGELEPIVRVRIDESI</sequence>
<dbReference type="RefSeq" id="WP_153406447.1">
    <property type="nucleotide sequence ID" value="NZ_ML762446.1"/>
</dbReference>
<keyword evidence="3" id="KW-1185">Reference proteome</keyword>
<name>A0A7C8GQW5_9BACI</name>
<evidence type="ECO:0000313" key="3">
    <source>
        <dbReference type="Proteomes" id="UP000480246"/>
    </source>
</evidence>
<evidence type="ECO:0000259" key="1">
    <source>
        <dbReference type="Pfam" id="PF04965"/>
    </source>
</evidence>
<reference evidence="2 3" key="1">
    <citation type="submission" date="2019-10" db="EMBL/GenBank/DDBJ databases">
        <title>Gracilibacillus sp. nov. isolated from rice seeds.</title>
        <authorList>
            <person name="He S."/>
        </authorList>
    </citation>
    <scope>NUCLEOTIDE SEQUENCE [LARGE SCALE GENOMIC DNA]</scope>
    <source>
        <strain evidence="2 3">TD8</strain>
    </source>
</reference>
<feature type="domain" description="IraD/Gp25-like" evidence="1">
    <location>
        <begin position="18"/>
        <end position="99"/>
    </location>
</feature>
<dbReference type="Pfam" id="PF04965">
    <property type="entry name" value="GPW_gp25"/>
    <property type="match status" value="1"/>
</dbReference>
<accession>A0A7C8GQW5</accession>
<gene>
    <name evidence="2" type="ORF">F9U64_18945</name>
</gene>
<dbReference type="SUPFAM" id="SSF160719">
    <property type="entry name" value="gpW/gp25-like"/>
    <property type="match status" value="1"/>
</dbReference>
<proteinExistence type="predicted"/>
<dbReference type="Gene3D" id="3.10.450.40">
    <property type="match status" value="1"/>
</dbReference>
<protein>
    <submittedName>
        <fullName evidence="2">GPW/gp25 family protein</fullName>
    </submittedName>
</protein>
<organism evidence="2 3">
    <name type="scientific">Gracilibacillus oryzae</name>
    <dbReference type="NCBI Taxonomy" id="1672701"/>
    <lineage>
        <taxon>Bacteria</taxon>
        <taxon>Bacillati</taxon>
        <taxon>Bacillota</taxon>
        <taxon>Bacilli</taxon>
        <taxon>Bacillales</taxon>
        <taxon>Bacillaceae</taxon>
        <taxon>Gracilibacillus</taxon>
    </lineage>
</organism>
<dbReference type="AlphaFoldDB" id="A0A7C8GQW5"/>
<comment type="caution">
    <text evidence="2">The sequence shown here is derived from an EMBL/GenBank/DDBJ whole genome shotgun (WGS) entry which is preliminary data.</text>
</comment>